<name>A0ABX1RIF8_9PSEU</name>
<keyword evidence="2" id="KW-1185">Reference proteome</keyword>
<protein>
    <submittedName>
        <fullName evidence="1">Uncharacterized protein</fullName>
    </submittedName>
</protein>
<gene>
    <name evidence="1" type="ORF">HF577_17580</name>
</gene>
<evidence type="ECO:0000313" key="2">
    <source>
        <dbReference type="Proteomes" id="UP001296706"/>
    </source>
</evidence>
<dbReference type="Proteomes" id="UP001296706">
    <property type="component" value="Unassembled WGS sequence"/>
</dbReference>
<comment type="caution">
    <text evidence="1">The sequence shown here is derived from an EMBL/GenBank/DDBJ whole genome shotgun (WGS) entry which is preliminary data.</text>
</comment>
<proteinExistence type="predicted"/>
<reference evidence="1 2" key="1">
    <citation type="submission" date="2020-04" db="EMBL/GenBank/DDBJ databases">
        <authorList>
            <person name="Klaysubun C."/>
            <person name="Duangmal K."/>
            <person name="Lipun K."/>
        </authorList>
    </citation>
    <scope>NUCLEOTIDE SEQUENCE [LARGE SCALE GENOMIC DNA]</scope>
    <source>
        <strain evidence="1 2">JCM 11839</strain>
    </source>
</reference>
<sequence>MAREVHPEHLVGLPLVPTRAAVETGRGGQPEVACRHERAQEQVVASRGAVQVRHHQDSGGIDAETVGASQEVEGRAADLVPRPFQCLAPRGGRHGHREHPVADLRVAHRQRGPGEQGDVLGVHACHHIPVGA</sequence>
<organism evidence="1 2">
    <name type="scientific">Pseudonocardia xinjiangensis</name>
    <dbReference type="NCBI Taxonomy" id="75289"/>
    <lineage>
        <taxon>Bacteria</taxon>
        <taxon>Bacillati</taxon>
        <taxon>Actinomycetota</taxon>
        <taxon>Actinomycetes</taxon>
        <taxon>Pseudonocardiales</taxon>
        <taxon>Pseudonocardiaceae</taxon>
        <taxon>Pseudonocardia</taxon>
    </lineage>
</organism>
<accession>A0ABX1RIF8</accession>
<evidence type="ECO:0000313" key="1">
    <source>
        <dbReference type="EMBL" id="NMH78890.1"/>
    </source>
</evidence>
<dbReference type="EMBL" id="JAAXKY010000054">
    <property type="protein sequence ID" value="NMH78890.1"/>
    <property type="molecule type" value="Genomic_DNA"/>
</dbReference>